<name>A0A1H8WM00_9ACTN</name>
<dbReference type="STRING" id="673521.SAMN05660991_04537"/>
<reference evidence="2" key="1">
    <citation type="submission" date="2016-10" db="EMBL/GenBank/DDBJ databases">
        <authorList>
            <person name="Varghese N."/>
            <person name="Submissions S."/>
        </authorList>
    </citation>
    <scope>NUCLEOTIDE SEQUENCE [LARGE SCALE GENOMIC DNA]</scope>
    <source>
        <strain evidence="2">DSM 45413</strain>
    </source>
</reference>
<dbReference type="RefSeq" id="WP_091949357.1">
    <property type="nucleotide sequence ID" value="NZ_FOEE01000023.1"/>
</dbReference>
<evidence type="ECO:0000313" key="1">
    <source>
        <dbReference type="EMBL" id="SEP28671.1"/>
    </source>
</evidence>
<sequence length="146" mass="16090">MSTRPHPSLPVTSDAELTERLRALLHLDGPPVRRTLFLTWIRREGTMVPLVVPVEEVPLEPDRAALTNLLVLHETVAEGEGVDPDELHLALLLERRGPADLSPDDHAWCSAVEAILRDRAGLDCSMHVGNGRTVVPVLPRAQWPGE</sequence>
<evidence type="ECO:0000313" key="2">
    <source>
        <dbReference type="Proteomes" id="UP000198960"/>
    </source>
</evidence>
<gene>
    <name evidence="1" type="ORF">SAMN05660991_04537</name>
</gene>
<organism evidence="1 2">
    <name type="scientific">Trujillonella endophytica</name>
    <dbReference type="NCBI Taxonomy" id="673521"/>
    <lineage>
        <taxon>Bacteria</taxon>
        <taxon>Bacillati</taxon>
        <taxon>Actinomycetota</taxon>
        <taxon>Actinomycetes</taxon>
        <taxon>Geodermatophilales</taxon>
        <taxon>Geodermatophilaceae</taxon>
        <taxon>Trujillonella</taxon>
    </lineage>
</organism>
<dbReference type="Proteomes" id="UP000198960">
    <property type="component" value="Unassembled WGS sequence"/>
</dbReference>
<dbReference type="OrthoDB" id="5188445at2"/>
<dbReference type="EMBL" id="FOEE01000023">
    <property type="protein sequence ID" value="SEP28671.1"/>
    <property type="molecule type" value="Genomic_DNA"/>
</dbReference>
<dbReference type="AlphaFoldDB" id="A0A1H8WM00"/>
<proteinExistence type="predicted"/>
<accession>A0A1H8WM00</accession>
<keyword evidence="2" id="KW-1185">Reference proteome</keyword>
<protein>
    <submittedName>
        <fullName evidence="1">Uncharacterized protein</fullName>
    </submittedName>
</protein>